<dbReference type="Proteomes" id="UP000887577">
    <property type="component" value="Unplaced"/>
</dbReference>
<proteinExistence type="predicted"/>
<evidence type="ECO:0000313" key="2">
    <source>
        <dbReference type="Proteomes" id="UP000887577"/>
    </source>
</evidence>
<reference evidence="3" key="1">
    <citation type="submission" date="2022-11" db="UniProtKB">
        <authorList>
            <consortium name="WormBaseParasite"/>
        </authorList>
    </citation>
    <scope>IDENTIFICATION</scope>
</reference>
<accession>A0A914XV95</accession>
<protein>
    <submittedName>
        <fullName evidence="3">Uncharacterized protein</fullName>
    </submittedName>
</protein>
<keyword evidence="1" id="KW-0175">Coiled coil</keyword>
<keyword evidence="2" id="KW-1185">Reference proteome</keyword>
<dbReference type="WBParaSite" id="PSU_v2.g11858.t1">
    <property type="protein sequence ID" value="PSU_v2.g11858.t1"/>
    <property type="gene ID" value="PSU_v2.g11858"/>
</dbReference>
<feature type="coiled-coil region" evidence="1">
    <location>
        <begin position="23"/>
        <end position="78"/>
    </location>
</feature>
<name>A0A914XV95_9BILA</name>
<sequence>MKSKLAELHQRHSTRLITSFEAEKALNKELNAANFEIEKLKSNLKMADEDNMKMRKQNVELKVESDEMKRRLKSITDKTAATKSPKKNAFDSEIIEDPTMTDTSTKGVADSEEAVENVKDQIATDKTTLGDPKKAFCVETESIIIDKEANEINDMNQIFEGLKNATAYLDENEIPFDKSTSYVAKLRSTLSFLTLEYQKIHKKLEESEASFVKVNSEKQNLETEIAMLQKKLTNSKTEFNELRSAYLRTPQIENFQNVNRENAALKAKIQEERNATTLKIAQLVQQNSNHLEEKKQWIKVLDASIIREKRIEGFQNEIAKLNHELKYYHEAFSSSSSSTDEVSLFPLIYLIYKI</sequence>
<organism evidence="2 3">
    <name type="scientific">Panagrolaimus superbus</name>
    <dbReference type="NCBI Taxonomy" id="310955"/>
    <lineage>
        <taxon>Eukaryota</taxon>
        <taxon>Metazoa</taxon>
        <taxon>Ecdysozoa</taxon>
        <taxon>Nematoda</taxon>
        <taxon>Chromadorea</taxon>
        <taxon>Rhabditida</taxon>
        <taxon>Tylenchina</taxon>
        <taxon>Panagrolaimomorpha</taxon>
        <taxon>Panagrolaimoidea</taxon>
        <taxon>Panagrolaimidae</taxon>
        <taxon>Panagrolaimus</taxon>
    </lineage>
</organism>
<evidence type="ECO:0000256" key="1">
    <source>
        <dbReference type="SAM" id="Coils"/>
    </source>
</evidence>
<evidence type="ECO:0000313" key="3">
    <source>
        <dbReference type="WBParaSite" id="PSU_v2.g11858.t1"/>
    </source>
</evidence>
<feature type="coiled-coil region" evidence="1">
    <location>
        <begin position="204"/>
        <end position="286"/>
    </location>
</feature>
<dbReference type="AlphaFoldDB" id="A0A914XV95"/>